<evidence type="ECO:0000256" key="6">
    <source>
        <dbReference type="SAM" id="Phobius"/>
    </source>
</evidence>
<evidence type="ECO:0000256" key="5">
    <source>
        <dbReference type="SAM" id="MobiDB-lite"/>
    </source>
</evidence>
<evidence type="ECO:0000256" key="1">
    <source>
        <dbReference type="ARBA" id="ARBA00004141"/>
    </source>
</evidence>
<keyword evidence="3 6" id="KW-1133">Transmembrane helix</keyword>
<evidence type="ECO:0000256" key="3">
    <source>
        <dbReference type="ARBA" id="ARBA00022989"/>
    </source>
</evidence>
<evidence type="ECO:0000313" key="7">
    <source>
        <dbReference type="EMBL" id="KAK8022458.1"/>
    </source>
</evidence>
<dbReference type="Gene3D" id="1.10.357.140">
    <property type="entry name" value="UbiA prenyltransferase"/>
    <property type="match status" value="1"/>
</dbReference>
<feature type="compositionally biased region" description="Pro residues" evidence="5">
    <location>
        <begin position="26"/>
        <end position="35"/>
    </location>
</feature>
<feature type="transmembrane region" description="Helical" evidence="6">
    <location>
        <begin position="268"/>
        <end position="289"/>
    </location>
</feature>
<feature type="region of interest" description="Disordered" evidence="5">
    <location>
        <begin position="1"/>
        <end position="46"/>
    </location>
</feature>
<evidence type="ECO:0000313" key="8">
    <source>
        <dbReference type="Proteomes" id="UP001444661"/>
    </source>
</evidence>
<dbReference type="EMBL" id="JAQQWK010000012">
    <property type="protein sequence ID" value="KAK8022458.1"/>
    <property type="molecule type" value="Genomic_DNA"/>
</dbReference>
<evidence type="ECO:0000256" key="4">
    <source>
        <dbReference type="ARBA" id="ARBA00023136"/>
    </source>
</evidence>
<feature type="transmembrane region" description="Helical" evidence="6">
    <location>
        <begin position="145"/>
        <end position="164"/>
    </location>
</feature>
<dbReference type="InterPro" id="IPR044878">
    <property type="entry name" value="UbiA_sf"/>
</dbReference>
<dbReference type="InterPro" id="IPR000537">
    <property type="entry name" value="UbiA_prenyltransferase"/>
</dbReference>
<accession>A0ABR1RX44</accession>
<dbReference type="PANTHER" id="PTHR42723:SF1">
    <property type="entry name" value="CHLOROPHYLL SYNTHASE, CHLOROPLASTIC"/>
    <property type="match status" value="1"/>
</dbReference>
<name>A0ABR1RX44_9PEZI</name>
<reference evidence="7 8" key="1">
    <citation type="submission" date="2023-01" db="EMBL/GenBank/DDBJ databases">
        <title>Analysis of 21 Apiospora genomes using comparative genomics revels a genus with tremendous synthesis potential of carbohydrate active enzymes and secondary metabolites.</title>
        <authorList>
            <person name="Sorensen T."/>
        </authorList>
    </citation>
    <scope>NUCLEOTIDE SEQUENCE [LARGE SCALE GENOMIC DNA]</scope>
    <source>
        <strain evidence="7 8">CBS 33761</strain>
    </source>
</reference>
<dbReference type="PANTHER" id="PTHR42723">
    <property type="entry name" value="CHLOROPHYLL SYNTHASE"/>
    <property type="match status" value="1"/>
</dbReference>
<comment type="caution">
    <text evidence="7">The sequence shown here is derived from an EMBL/GenBank/DDBJ whole genome shotgun (WGS) entry which is preliminary data.</text>
</comment>
<proteinExistence type="predicted"/>
<keyword evidence="4 6" id="KW-0472">Membrane</keyword>
<gene>
    <name evidence="7" type="ORF">PG993_013225</name>
</gene>
<sequence>MPTSRRVDAGIPSVLDAKHAETSATPLPPEPSSPRRPPRNGNPFRAIPNTIIHELDVTERLLRSNAGGSCFVFLGGLLARFIRAPPPSLADAVVATMNTLAVGFLCSYIFDICNQATSPEEDAVNKPYRPIPAGLITVNQAKTRWFLTWTFGPLAVYHFYGFWAAMHLLEFEAVIGFCYVWPRWFSWFMRNLFVFLLYLIQDRILNQVLLSTTAPVPGWDLSVLIDLAVSAWFMGTVHVQEFHDLEGDRKSDRKTLPMLLSPRGLRRLRAGTSVYIVAFGTALALFGYLKGFTDREEGGPGLIALLSAL</sequence>
<evidence type="ECO:0000256" key="2">
    <source>
        <dbReference type="ARBA" id="ARBA00022692"/>
    </source>
</evidence>
<feature type="transmembrane region" description="Helical" evidence="6">
    <location>
        <begin position="184"/>
        <end position="200"/>
    </location>
</feature>
<dbReference type="InterPro" id="IPR050475">
    <property type="entry name" value="Prenyltransferase_related"/>
</dbReference>
<keyword evidence="8" id="KW-1185">Reference proteome</keyword>
<protein>
    <submittedName>
        <fullName evidence="7">UbiA prenyltransferase family protein</fullName>
    </submittedName>
</protein>
<comment type="subcellular location">
    <subcellularLocation>
        <location evidence="1">Membrane</location>
        <topology evidence="1">Multi-pass membrane protein</topology>
    </subcellularLocation>
</comment>
<dbReference type="Proteomes" id="UP001444661">
    <property type="component" value="Unassembled WGS sequence"/>
</dbReference>
<dbReference type="CDD" id="cd13965">
    <property type="entry name" value="PT_UbiA_3"/>
    <property type="match status" value="1"/>
</dbReference>
<dbReference type="Pfam" id="PF01040">
    <property type="entry name" value="UbiA"/>
    <property type="match status" value="1"/>
</dbReference>
<organism evidence="7 8">
    <name type="scientific">Apiospora rasikravindrae</name>
    <dbReference type="NCBI Taxonomy" id="990691"/>
    <lineage>
        <taxon>Eukaryota</taxon>
        <taxon>Fungi</taxon>
        <taxon>Dikarya</taxon>
        <taxon>Ascomycota</taxon>
        <taxon>Pezizomycotina</taxon>
        <taxon>Sordariomycetes</taxon>
        <taxon>Xylariomycetidae</taxon>
        <taxon>Amphisphaeriales</taxon>
        <taxon>Apiosporaceae</taxon>
        <taxon>Apiospora</taxon>
    </lineage>
</organism>
<keyword evidence="2 6" id="KW-0812">Transmembrane</keyword>